<evidence type="ECO:0000259" key="2">
    <source>
        <dbReference type="Pfam" id="PF02668"/>
    </source>
</evidence>
<protein>
    <submittedName>
        <fullName evidence="3">C77ff44e-58ac-41d4-809b-adc73f2dc3b9</fullName>
    </submittedName>
</protein>
<dbReference type="Proteomes" id="UP000289323">
    <property type="component" value="Unassembled WGS sequence"/>
</dbReference>
<feature type="domain" description="TauD/TfdA-like" evidence="2">
    <location>
        <begin position="149"/>
        <end position="396"/>
    </location>
</feature>
<dbReference type="Gene3D" id="3.60.130.10">
    <property type="entry name" value="Clavaminate synthase-like"/>
    <property type="match status" value="1"/>
</dbReference>
<dbReference type="PANTHER" id="PTHR10696">
    <property type="entry name" value="GAMMA-BUTYROBETAINE HYDROXYLASE-RELATED"/>
    <property type="match status" value="1"/>
</dbReference>
<dbReference type="AlphaFoldDB" id="A0A3S5CWN2"/>
<dbReference type="SUPFAM" id="SSF51197">
    <property type="entry name" value="Clavaminate synthase-like"/>
    <property type="match status" value="1"/>
</dbReference>
<dbReference type="Pfam" id="PF02668">
    <property type="entry name" value="TauD"/>
    <property type="match status" value="1"/>
</dbReference>
<accession>A0A3S5CWN2</accession>
<evidence type="ECO:0000313" key="3">
    <source>
        <dbReference type="EMBL" id="SPQ21489.1"/>
    </source>
</evidence>
<keyword evidence="1" id="KW-0560">Oxidoreductase</keyword>
<evidence type="ECO:0000256" key="1">
    <source>
        <dbReference type="ARBA" id="ARBA00023002"/>
    </source>
</evidence>
<dbReference type="PANTHER" id="PTHR10696:SF54">
    <property type="entry name" value="FAMILY OXIDOREDUCTASE, PUTATIVE (AFU_ORTHOLOGUE AFUA_4G13850)-RELATED"/>
    <property type="match status" value="1"/>
</dbReference>
<dbReference type="InterPro" id="IPR003819">
    <property type="entry name" value="TauD/TfdA-like"/>
</dbReference>
<evidence type="ECO:0000313" key="4">
    <source>
        <dbReference type="Proteomes" id="UP000289323"/>
    </source>
</evidence>
<organism evidence="3 4">
    <name type="scientific">Thermothielavioides terrestris</name>
    <dbReference type="NCBI Taxonomy" id="2587410"/>
    <lineage>
        <taxon>Eukaryota</taxon>
        <taxon>Fungi</taxon>
        <taxon>Dikarya</taxon>
        <taxon>Ascomycota</taxon>
        <taxon>Pezizomycotina</taxon>
        <taxon>Sordariomycetes</taxon>
        <taxon>Sordariomycetidae</taxon>
        <taxon>Sordariales</taxon>
        <taxon>Chaetomiaceae</taxon>
        <taxon>Thermothielavioides</taxon>
    </lineage>
</organism>
<dbReference type="InterPro" id="IPR042098">
    <property type="entry name" value="TauD-like_sf"/>
</dbReference>
<dbReference type="InterPro" id="IPR050411">
    <property type="entry name" value="AlphaKG_dependent_hydroxylases"/>
</dbReference>
<proteinExistence type="predicted"/>
<dbReference type="EMBL" id="OUUZ01000008">
    <property type="protein sequence ID" value="SPQ21489.1"/>
    <property type="molecule type" value="Genomic_DNA"/>
</dbReference>
<gene>
    <name evidence="3" type="ORF">TT172_LOCUS3908</name>
</gene>
<sequence>MPYITNGNDAALLQLQYLAESIGLNRSYLKVDSDNLNIEHDIVNDDAARFAHLIRPNPTKPVEAVKRPDIEWHPSYETYQARVAALAATAQNRPTTVPEGFPDQISSPRVWTGSDFADPVKFLVHLSAEDVEEIKAALAFFKGLDGDNLPDDVSTKTFPLPTLGARLREVAVNIHLGTGFNVIRGLNPADFSPLDNVLIYLGITSYIAEIRGCQDYDGRMIVHIKDIERELPESTGRPSPYTNRAQPFHTDMCDILSMYVLDTAVQGGESLLASSGMIYNEIAATRPDIIHLLADDKWIHDDFNKTKASWINRPLLFNFEKHGPGFCYSRRPLTGAPFSPHHPQVPAMTEEQAEAIDAVHFTAVKHQLTIKLEPGDIEIFNNLALMHARNAFVDSDQPEARDVIVGDSHETRRRSLNGKRHMLRLWLRSADDKLVWKTPKALEANSFEIYGDSEARKLAKWDVHRAPPINRVLTKHFKCS</sequence>
<reference evidence="3 4" key="1">
    <citation type="submission" date="2018-04" db="EMBL/GenBank/DDBJ databases">
        <authorList>
            <person name="Huttner S."/>
            <person name="Dainat J."/>
        </authorList>
    </citation>
    <scope>NUCLEOTIDE SEQUENCE [LARGE SCALE GENOMIC DNA]</scope>
</reference>
<name>A0A3S5CWN2_9PEZI</name>
<dbReference type="GO" id="GO:0016491">
    <property type="term" value="F:oxidoreductase activity"/>
    <property type="evidence" value="ECO:0007669"/>
    <property type="project" value="UniProtKB-KW"/>
</dbReference>